<feature type="compositionally biased region" description="Basic and acidic residues" evidence="1">
    <location>
        <begin position="644"/>
        <end position="661"/>
    </location>
</feature>
<feature type="compositionally biased region" description="Basic and acidic residues" evidence="1">
    <location>
        <begin position="516"/>
        <end position="529"/>
    </location>
</feature>
<feature type="compositionally biased region" description="Basic and acidic residues" evidence="1">
    <location>
        <begin position="700"/>
        <end position="739"/>
    </location>
</feature>
<evidence type="ECO:0000256" key="1">
    <source>
        <dbReference type="SAM" id="MobiDB-lite"/>
    </source>
</evidence>
<reference evidence="3" key="1">
    <citation type="submission" date="2023-01" db="EMBL/GenBank/DDBJ databases">
        <title>Key to firefly adult light organ development and bioluminescence: homeobox transcription factors regulate luciferase expression and transportation to peroxisome.</title>
        <authorList>
            <person name="Fu X."/>
        </authorList>
    </citation>
    <scope>NUCLEOTIDE SEQUENCE [LARGE SCALE GENOMIC DNA]</scope>
</reference>
<dbReference type="GO" id="GO:0030687">
    <property type="term" value="C:preribosome, large subunit precursor"/>
    <property type="evidence" value="ECO:0007669"/>
    <property type="project" value="TreeGrafter"/>
</dbReference>
<dbReference type="PANTHER" id="PTHR15002:SF0">
    <property type="entry name" value="RIBOSOMAL BIOGENESIS PROTEIN LAS1L"/>
    <property type="match status" value="1"/>
</dbReference>
<dbReference type="InterPro" id="IPR007174">
    <property type="entry name" value="Las1"/>
</dbReference>
<name>A0AAN7P1C1_9COLE</name>
<accession>A0AAN7P1C1</accession>
<dbReference type="Pfam" id="PF04031">
    <property type="entry name" value="Las1"/>
    <property type="match status" value="1"/>
</dbReference>
<dbReference type="Proteomes" id="UP001353858">
    <property type="component" value="Unassembled WGS sequence"/>
</dbReference>
<dbReference type="GO" id="GO:0090730">
    <property type="term" value="C:Las1 complex"/>
    <property type="evidence" value="ECO:0007669"/>
    <property type="project" value="InterPro"/>
</dbReference>
<organism evidence="2 3">
    <name type="scientific">Aquatica leii</name>
    <dbReference type="NCBI Taxonomy" id="1421715"/>
    <lineage>
        <taxon>Eukaryota</taxon>
        <taxon>Metazoa</taxon>
        <taxon>Ecdysozoa</taxon>
        <taxon>Arthropoda</taxon>
        <taxon>Hexapoda</taxon>
        <taxon>Insecta</taxon>
        <taxon>Pterygota</taxon>
        <taxon>Neoptera</taxon>
        <taxon>Endopterygota</taxon>
        <taxon>Coleoptera</taxon>
        <taxon>Polyphaga</taxon>
        <taxon>Elateriformia</taxon>
        <taxon>Elateroidea</taxon>
        <taxon>Lampyridae</taxon>
        <taxon>Luciolinae</taxon>
        <taxon>Aquatica</taxon>
    </lineage>
</organism>
<evidence type="ECO:0000313" key="2">
    <source>
        <dbReference type="EMBL" id="KAK4873053.1"/>
    </source>
</evidence>
<proteinExistence type="predicted"/>
<comment type="caution">
    <text evidence="2">The sequence shown here is derived from an EMBL/GenBank/DDBJ whole genome shotgun (WGS) entry which is preliminary data.</text>
</comment>
<dbReference type="GO" id="GO:0004519">
    <property type="term" value="F:endonuclease activity"/>
    <property type="evidence" value="ECO:0007669"/>
    <property type="project" value="InterPro"/>
</dbReference>
<feature type="compositionally biased region" description="Polar residues" evidence="1">
    <location>
        <begin position="689"/>
        <end position="699"/>
    </location>
</feature>
<keyword evidence="3" id="KW-1185">Reference proteome</keyword>
<protein>
    <submittedName>
        <fullName evidence="2">Uncharacterized protein</fullName>
    </submittedName>
</protein>
<gene>
    <name evidence="2" type="ORF">RN001_015082</name>
</gene>
<sequence>MALSQKHPGLMIVPWFNRQEWSNVYQLLRDNTNNSLKQAQEILELWKIRTPNLPSGVEGTLILLNKLLLDDIVMPKSAQQDTRGMGLMRFLNLCCASGEKQGTFSESAKSANIPEWIINARHDIAHKHTIPNILTLKRALNFCFDWILKDYWEKQDKTLRSHYSVSCTTNKNIRIAFDLYCQINSLKYQNPGSFTLRTLEATNLELKNKLDDFAQSTNLRLINIISGTLRQLLKYIKENKDMVEPDQFKEVFSEVLMKAGFFTMTNEDWCMLCEENELSQEYLEAWNVLIDFFFDIQLLLEFLKELLEINNNGFYNETQRSAASLWIFHIMQRLLLTQLQQNKHEAMRKNYFKRYPNLKNSFPFVRAKVNNSTFRRIRELCPTTINHPNKHTLTFLSCFLHVCKLPDTYIKDAVHAMDLYCSSERTKSGLSYLLKDLPKSEQWEVEEELEKEEEVAATENGEEMEAEESNYRFKRVQDPSIFKGCPLGALIFQGREGNPSAGAAVNHAGQQATDSGTKDKASATYKWEDVADPTVRRSLLRRSPTHSDSSTEWGRERSKSPLAAIIAEGRTEPQTGAEQQDIPQAQTPEWDPAYDRRATRAPWNSEPIVETASREDVPTDIGQPQSEEENQTDRKALVTMVSSDDEHKSTEEGSVHGDENKKRKAKRSPRYAARAGPVNISKWCKKQRGGNQSSPLSTSCKEEGDNSGPRERRIMNENKQSKEKEEKAYERPDSKDGKV</sequence>
<feature type="region of interest" description="Disordered" evidence="1">
    <location>
        <begin position="500"/>
        <end position="739"/>
    </location>
</feature>
<feature type="compositionally biased region" description="Polar residues" evidence="1">
    <location>
        <begin position="572"/>
        <end position="587"/>
    </location>
</feature>
<dbReference type="GO" id="GO:0000470">
    <property type="term" value="P:maturation of LSU-rRNA"/>
    <property type="evidence" value="ECO:0007669"/>
    <property type="project" value="TreeGrafter"/>
</dbReference>
<dbReference type="EMBL" id="JARPUR010000007">
    <property type="protein sequence ID" value="KAK4873053.1"/>
    <property type="molecule type" value="Genomic_DNA"/>
</dbReference>
<dbReference type="AlphaFoldDB" id="A0AAN7P1C1"/>
<evidence type="ECO:0000313" key="3">
    <source>
        <dbReference type="Proteomes" id="UP001353858"/>
    </source>
</evidence>
<dbReference type="GO" id="GO:0000460">
    <property type="term" value="P:maturation of 5.8S rRNA"/>
    <property type="evidence" value="ECO:0007669"/>
    <property type="project" value="TreeGrafter"/>
</dbReference>
<dbReference type="PANTHER" id="PTHR15002">
    <property type="entry name" value="RIBOSOMAL BIOGENESIS PROTEIN LAS1L"/>
    <property type="match status" value="1"/>
</dbReference>